<evidence type="ECO:0000256" key="9">
    <source>
        <dbReference type="ARBA" id="ARBA00022771"/>
    </source>
</evidence>
<dbReference type="SUPFAM" id="SSF57850">
    <property type="entry name" value="RING/U-box"/>
    <property type="match status" value="1"/>
</dbReference>
<dbReference type="CDD" id="cd16479">
    <property type="entry name" value="RING-H2_synoviolin"/>
    <property type="match status" value="1"/>
</dbReference>
<feature type="region of interest" description="Disordered" evidence="16">
    <location>
        <begin position="468"/>
        <end position="567"/>
    </location>
</feature>
<evidence type="ECO:0000256" key="14">
    <source>
        <dbReference type="ARBA" id="ARBA00023136"/>
    </source>
</evidence>
<evidence type="ECO:0000256" key="3">
    <source>
        <dbReference type="ARBA" id="ARBA00004906"/>
    </source>
</evidence>
<accession>A0A5C3KYL1</accession>
<dbReference type="PROSITE" id="PS50089">
    <property type="entry name" value="ZF_RING_2"/>
    <property type="match status" value="1"/>
</dbReference>
<keyword evidence="9 15" id="KW-0863">Zinc-finger</keyword>
<dbReference type="GO" id="GO:0008270">
    <property type="term" value="F:zinc ion binding"/>
    <property type="evidence" value="ECO:0007669"/>
    <property type="project" value="UniProtKB-KW"/>
</dbReference>
<evidence type="ECO:0000256" key="13">
    <source>
        <dbReference type="ARBA" id="ARBA00022989"/>
    </source>
</evidence>
<feature type="compositionally biased region" description="Polar residues" evidence="16">
    <location>
        <begin position="514"/>
        <end position="532"/>
    </location>
</feature>
<evidence type="ECO:0000256" key="12">
    <source>
        <dbReference type="ARBA" id="ARBA00022833"/>
    </source>
</evidence>
<evidence type="ECO:0000256" key="2">
    <source>
        <dbReference type="ARBA" id="ARBA00004477"/>
    </source>
</evidence>
<name>A0A5C3KYL1_COPMA</name>
<keyword evidence="13 17" id="KW-1133">Transmembrane helix</keyword>
<evidence type="ECO:0000313" key="19">
    <source>
        <dbReference type="EMBL" id="TFK25494.1"/>
    </source>
</evidence>
<dbReference type="GO" id="GO:0061630">
    <property type="term" value="F:ubiquitin protein ligase activity"/>
    <property type="evidence" value="ECO:0007669"/>
    <property type="project" value="UniProtKB-EC"/>
</dbReference>
<comment type="similarity">
    <text evidence="4">Belongs to the HRD1 family.</text>
</comment>
<dbReference type="EC" id="2.3.2.27" evidence="5"/>
<dbReference type="InterPro" id="IPR057992">
    <property type="entry name" value="TPR_SYVN1_N"/>
</dbReference>
<dbReference type="GO" id="GO:0016567">
    <property type="term" value="P:protein ubiquitination"/>
    <property type="evidence" value="ECO:0007669"/>
    <property type="project" value="UniProtKB-UniPathway"/>
</dbReference>
<evidence type="ECO:0000256" key="1">
    <source>
        <dbReference type="ARBA" id="ARBA00000900"/>
    </source>
</evidence>
<dbReference type="STRING" id="230819.A0A5C3KYL1"/>
<keyword evidence="11" id="KW-0256">Endoplasmic reticulum</keyword>
<evidence type="ECO:0000256" key="4">
    <source>
        <dbReference type="ARBA" id="ARBA00010089"/>
    </source>
</evidence>
<feature type="compositionally biased region" description="Pro residues" evidence="16">
    <location>
        <begin position="479"/>
        <end position="489"/>
    </location>
</feature>
<feature type="transmembrane region" description="Helical" evidence="17">
    <location>
        <begin position="23"/>
        <end position="42"/>
    </location>
</feature>
<dbReference type="InterPro" id="IPR013083">
    <property type="entry name" value="Znf_RING/FYVE/PHD"/>
</dbReference>
<evidence type="ECO:0000256" key="8">
    <source>
        <dbReference type="ARBA" id="ARBA00022723"/>
    </source>
</evidence>
<comment type="catalytic activity">
    <reaction evidence="1">
        <text>S-ubiquitinyl-[E2 ubiquitin-conjugating enzyme]-L-cysteine + [acceptor protein]-L-lysine = [E2 ubiquitin-conjugating enzyme]-L-cysteine + N(6)-ubiquitinyl-[acceptor protein]-L-lysine.</text>
        <dbReference type="EC" id="2.3.2.27"/>
    </reaction>
</comment>
<dbReference type="PANTHER" id="PTHR22763">
    <property type="entry name" value="RING ZINC FINGER PROTEIN"/>
    <property type="match status" value="1"/>
</dbReference>
<comment type="pathway">
    <text evidence="3">Protein modification; protein ubiquitination.</text>
</comment>
<feature type="domain" description="RING-type" evidence="18">
    <location>
        <begin position="321"/>
        <end position="373"/>
    </location>
</feature>
<sequence length="781" mass="86815">MPENQIIRQRFQTLAHVVNSHRLLFYSLASVTALVAVVVNALKNYSNFYSVAIYLSKSSRSVLALANFGFLIALLCGHLVQRLFFGPLRANEVERLYDRLWFFITESLLAFTIFRDEFDTSFAFMFGFLLFVKSFHWLASDRIEWMDQRPYPGPPLLFHVRMILLFALLWATDFVMFVFTIEHTLTVGVGGMVLFASEYGILLASVMNTISKYLLSAYELRRAGQRGGENAPPWENKSMWTFYIELVTDFMKLSVYLVFFTIILTFYGLPLNIVRDVYITARSFVSRLRALHRYQTATRNMDQRYPNANEEELAAMSDRTCIICREEMVFQATQPNEREGPNVTPKKLPCGHIFHFYCLRSWLERQQSCPTCRRTVLEDTPPPNNAAAAAPVGAARFNANPQGNNQFLGNPMGFINGLFAPQNAPQNNNVPLPNPQVANQPLAANAANAAGEGGGPVLIRYEVQYHGPEHSGVNHQPSPHSPNPTPTLQPVPRFTGHIGPNGLWQPWPVHGDLNLQQPATPTEQTRPVTSQDPRLAGANREAGESDSETDSSDNEQRIPTLSPREAARAAALRRLNSASNTTLETSTIHQTPNVPAQASTSARRAPDPLSNGATASQQRSPFPSLIPIHDLSAATDPYAMPPSSSLVRSNHNQTLFGQGFNPYGPQSAGSLYQPPSALQSAISESRPLSSIPSHVSEEQLSRLDRLTREAIDERLRVLEGVSNTVYRCIDDLMLLRSALPVSDNISQQSPNEVEHKDPAGLSPRSQEKQAVRPASDSSEGT</sequence>
<evidence type="ECO:0000256" key="5">
    <source>
        <dbReference type="ARBA" id="ARBA00012483"/>
    </source>
</evidence>
<dbReference type="OrthoDB" id="7759664at2759"/>
<keyword evidence="6" id="KW-0808">Transferase</keyword>
<feature type="transmembrane region" description="Helical" evidence="17">
    <location>
        <begin position="120"/>
        <end position="139"/>
    </location>
</feature>
<evidence type="ECO:0000256" key="15">
    <source>
        <dbReference type="PROSITE-ProRule" id="PRU00175"/>
    </source>
</evidence>
<comment type="subcellular location">
    <subcellularLocation>
        <location evidence="2">Endoplasmic reticulum membrane</location>
        <topology evidence="2">Multi-pass membrane protein</topology>
    </subcellularLocation>
</comment>
<feature type="region of interest" description="Disordered" evidence="16">
    <location>
        <begin position="744"/>
        <end position="781"/>
    </location>
</feature>
<evidence type="ECO:0000256" key="16">
    <source>
        <dbReference type="SAM" id="MobiDB-lite"/>
    </source>
</evidence>
<dbReference type="UniPathway" id="UPA00143"/>
<feature type="compositionally biased region" description="Acidic residues" evidence="16">
    <location>
        <begin position="544"/>
        <end position="553"/>
    </location>
</feature>
<feature type="compositionally biased region" description="Polar residues" evidence="16">
    <location>
        <begin position="611"/>
        <end position="621"/>
    </location>
</feature>
<dbReference type="EMBL" id="ML210185">
    <property type="protein sequence ID" value="TFK25494.1"/>
    <property type="molecule type" value="Genomic_DNA"/>
</dbReference>
<evidence type="ECO:0000256" key="11">
    <source>
        <dbReference type="ARBA" id="ARBA00022824"/>
    </source>
</evidence>
<evidence type="ECO:0000256" key="10">
    <source>
        <dbReference type="ARBA" id="ARBA00022786"/>
    </source>
</evidence>
<proteinExistence type="inferred from homology"/>
<feature type="region of interest" description="Disordered" evidence="16">
    <location>
        <begin position="657"/>
        <end position="694"/>
    </location>
</feature>
<evidence type="ECO:0000256" key="7">
    <source>
        <dbReference type="ARBA" id="ARBA00022692"/>
    </source>
</evidence>
<keyword evidence="7 17" id="KW-0812">Transmembrane</keyword>
<evidence type="ECO:0000313" key="20">
    <source>
        <dbReference type="Proteomes" id="UP000307440"/>
    </source>
</evidence>
<feature type="transmembrane region" description="Helical" evidence="17">
    <location>
        <begin position="160"/>
        <end position="181"/>
    </location>
</feature>
<feature type="transmembrane region" description="Helical" evidence="17">
    <location>
        <begin position="62"/>
        <end position="84"/>
    </location>
</feature>
<dbReference type="InterPro" id="IPR024766">
    <property type="entry name" value="Znf_RING_H2"/>
</dbReference>
<dbReference type="AlphaFoldDB" id="A0A5C3KYL1"/>
<dbReference type="Pfam" id="PF12678">
    <property type="entry name" value="zf-rbx1"/>
    <property type="match status" value="1"/>
</dbReference>
<protein>
    <recommendedName>
        <fullName evidence="5">RING-type E3 ubiquitin transferase</fullName>
        <ecNumber evidence="5">2.3.2.27</ecNumber>
    </recommendedName>
</protein>
<dbReference type="Gene3D" id="3.30.40.10">
    <property type="entry name" value="Zinc/RING finger domain, C3HC4 (zinc finger)"/>
    <property type="match status" value="1"/>
</dbReference>
<evidence type="ECO:0000256" key="17">
    <source>
        <dbReference type="SAM" id="Phobius"/>
    </source>
</evidence>
<dbReference type="GO" id="GO:0043161">
    <property type="term" value="P:proteasome-mediated ubiquitin-dependent protein catabolic process"/>
    <property type="evidence" value="ECO:0007669"/>
    <property type="project" value="TreeGrafter"/>
</dbReference>
<keyword evidence="14 17" id="KW-0472">Membrane</keyword>
<dbReference type="PANTHER" id="PTHR22763:SF184">
    <property type="entry name" value="E3 UBIQUITIN-PROTEIN LIGASE SYNOVIOLIN"/>
    <property type="match status" value="1"/>
</dbReference>
<keyword evidence="12" id="KW-0862">Zinc</keyword>
<evidence type="ECO:0000256" key="6">
    <source>
        <dbReference type="ARBA" id="ARBA00022679"/>
    </source>
</evidence>
<dbReference type="Pfam" id="PF25563">
    <property type="entry name" value="TPR_SYVN1_N"/>
    <property type="match status" value="1"/>
</dbReference>
<dbReference type="InterPro" id="IPR001841">
    <property type="entry name" value="Znf_RING"/>
</dbReference>
<feature type="transmembrane region" description="Helical" evidence="17">
    <location>
        <begin position="253"/>
        <end position="273"/>
    </location>
</feature>
<feature type="compositionally biased region" description="Polar residues" evidence="16">
    <location>
        <begin position="581"/>
        <end position="602"/>
    </location>
</feature>
<dbReference type="SMART" id="SM00184">
    <property type="entry name" value="RING"/>
    <property type="match status" value="1"/>
</dbReference>
<gene>
    <name evidence="19" type="ORF">FA15DRAFT_668368</name>
</gene>
<reference evidence="19 20" key="1">
    <citation type="journal article" date="2019" name="Nat. Ecol. Evol.">
        <title>Megaphylogeny resolves global patterns of mushroom evolution.</title>
        <authorList>
            <person name="Varga T."/>
            <person name="Krizsan K."/>
            <person name="Foldi C."/>
            <person name="Dima B."/>
            <person name="Sanchez-Garcia M."/>
            <person name="Sanchez-Ramirez S."/>
            <person name="Szollosi G.J."/>
            <person name="Szarkandi J.G."/>
            <person name="Papp V."/>
            <person name="Albert L."/>
            <person name="Andreopoulos W."/>
            <person name="Angelini C."/>
            <person name="Antonin V."/>
            <person name="Barry K.W."/>
            <person name="Bougher N.L."/>
            <person name="Buchanan P."/>
            <person name="Buyck B."/>
            <person name="Bense V."/>
            <person name="Catcheside P."/>
            <person name="Chovatia M."/>
            <person name="Cooper J."/>
            <person name="Damon W."/>
            <person name="Desjardin D."/>
            <person name="Finy P."/>
            <person name="Geml J."/>
            <person name="Haridas S."/>
            <person name="Hughes K."/>
            <person name="Justo A."/>
            <person name="Karasinski D."/>
            <person name="Kautmanova I."/>
            <person name="Kiss B."/>
            <person name="Kocsube S."/>
            <person name="Kotiranta H."/>
            <person name="LaButti K.M."/>
            <person name="Lechner B.E."/>
            <person name="Liimatainen K."/>
            <person name="Lipzen A."/>
            <person name="Lukacs Z."/>
            <person name="Mihaltcheva S."/>
            <person name="Morgado L.N."/>
            <person name="Niskanen T."/>
            <person name="Noordeloos M.E."/>
            <person name="Ohm R.A."/>
            <person name="Ortiz-Santana B."/>
            <person name="Ovrebo C."/>
            <person name="Racz N."/>
            <person name="Riley R."/>
            <person name="Savchenko A."/>
            <person name="Shiryaev A."/>
            <person name="Soop K."/>
            <person name="Spirin V."/>
            <person name="Szebenyi C."/>
            <person name="Tomsovsky M."/>
            <person name="Tulloss R.E."/>
            <person name="Uehling J."/>
            <person name="Grigoriev I.V."/>
            <person name="Vagvolgyi C."/>
            <person name="Papp T."/>
            <person name="Martin F.M."/>
            <person name="Miettinen O."/>
            <person name="Hibbett D.S."/>
            <person name="Nagy L.G."/>
        </authorList>
    </citation>
    <scope>NUCLEOTIDE SEQUENCE [LARGE SCALE GENOMIC DNA]</scope>
    <source>
        <strain evidence="19 20">CBS 121175</strain>
    </source>
</reference>
<feature type="compositionally biased region" description="Polar residues" evidence="16">
    <location>
        <begin position="676"/>
        <end position="693"/>
    </location>
</feature>
<dbReference type="InterPro" id="IPR058051">
    <property type="entry name" value="Znf_RING_synoviolin"/>
</dbReference>
<keyword evidence="10" id="KW-0833">Ubl conjugation pathway</keyword>
<keyword evidence="20" id="KW-1185">Reference proteome</keyword>
<dbReference type="GO" id="GO:0005789">
    <property type="term" value="C:endoplasmic reticulum membrane"/>
    <property type="evidence" value="ECO:0007669"/>
    <property type="project" value="UniProtKB-SubCell"/>
</dbReference>
<dbReference type="Proteomes" id="UP000307440">
    <property type="component" value="Unassembled WGS sequence"/>
</dbReference>
<dbReference type="GO" id="GO:0036503">
    <property type="term" value="P:ERAD pathway"/>
    <property type="evidence" value="ECO:0007669"/>
    <property type="project" value="TreeGrafter"/>
</dbReference>
<keyword evidence="8" id="KW-0479">Metal-binding</keyword>
<evidence type="ECO:0000259" key="18">
    <source>
        <dbReference type="PROSITE" id="PS50089"/>
    </source>
</evidence>
<feature type="transmembrane region" description="Helical" evidence="17">
    <location>
        <begin position="193"/>
        <end position="215"/>
    </location>
</feature>
<feature type="region of interest" description="Disordered" evidence="16">
    <location>
        <begin position="579"/>
        <end position="624"/>
    </location>
</feature>
<dbReference type="InterPro" id="IPR050731">
    <property type="entry name" value="HRD1_E3_ubiq-ligases"/>
</dbReference>
<organism evidence="19 20">
    <name type="scientific">Coprinopsis marcescibilis</name>
    <name type="common">Agaric fungus</name>
    <name type="synonym">Psathyrella marcescibilis</name>
    <dbReference type="NCBI Taxonomy" id="230819"/>
    <lineage>
        <taxon>Eukaryota</taxon>
        <taxon>Fungi</taxon>
        <taxon>Dikarya</taxon>
        <taxon>Basidiomycota</taxon>
        <taxon>Agaricomycotina</taxon>
        <taxon>Agaricomycetes</taxon>
        <taxon>Agaricomycetidae</taxon>
        <taxon>Agaricales</taxon>
        <taxon>Agaricineae</taxon>
        <taxon>Psathyrellaceae</taxon>
        <taxon>Coprinopsis</taxon>
    </lineage>
</organism>